<dbReference type="Proteomes" id="UP000308092">
    <property type="component" value="Unassembled WGS sequence"/>
</dbReference>
<comment type="caution">
    <text evidence="1">The sequence shown here is derived from an EMBL/GenBank/DDBJ whole genome shotgun (WGS) entry which is preliminary data.</text>
</comment>
<evidence type="ECO:0000313" key="2">
    <source>
        <dbReference type="Proteomes" id="UP000308092"/>
    </source>
</evidence>
<name>A0A4S3JP35_9EURO</name>
<evidence type="ECO:0000313" key="1">
    <source>
        <dbReference type="EMBL" id="THC96537.1"/>
    </source>
</evidence>
<keyword evidence="2" id="KW-1185">Reference proteome</keyword>
<proteinExistence type="predicted"/>
<dbReference type="VEuPathDB" id="FungiDB:EYZ11_003981"/>
<protein>
    <submittedName>
        <fullName evidence="1">Uncharacterized protein</fullName>
    </submittedName>
</protein>
<dbReference type="STRING" id="1220188.A0A4S3JP35"/>
<reference evidence="1 2" key="1">
    <citation type="submission" date="2019-03" db="EMBL/GenBank/DDBJ databases">
        <title>The genome sequence of a newly discovered highly antifungal drug resistant Aspergillus species, Aspergillus tanneri NIH 1004.</title>
        <authorList>
            <person name="Mounaud S."/>
            <person name="Singh I."/>
            <person name="Joardar V."/>
            <person name="Pakala S."/>
            <person name="Pakala S."/>
            <person name="Venepally P."/>
            <person name="Hoover J."/>
            <person name="Nierman W."/>
            <person name="Chung J."/>
            <person name="Losada L."/>
        </authorList>
    </citation>
    <scope>NUCLEOTIDE SEQUENCE [LARGE SCALE GENOMIC DNA]</scope>
    <source>
        <strain evidence="1 2">NIH1004</strain>
    </source>
</reference>
<dbReference type="AlphaFoldDB" id="A0A4S3JP35"/>
<gene>
    <name evidence="1" type="ORF">EYZ11_003981</name>
</gene>
<accession>A0A4S3JP35</accession>
<dbReference type="EMBL" id="SOSA01000109">
    <property type="protein sequence ID" value="THC96537.1"/>
    <property type="molecule type" value="Genomic_DNA"/>
</dbReference>
<sequence length="100" mass="11385">MSLCIHLPPHLEHLIQVLTDLVCVEIEKPHQEHGCKAAHFPERPVYSADESKKLYAAFRLWSDDAPVAGLNTRANESYTFDQLDYLGSLHPQQGTNMSRR</sequence>
<organism evidence="1 2">
    <name type="scientific">Aspergillus tanneri</name>
    <dbReference type="NCBI Taxonomy" id="1220188"/>
    <lineage>
        <taxon>Eukaryota</taxon>
        <taxon>Fungi</taxon>
        <taxon>Dikarya</taxon>
        <taxon>Ascomycota</taxon>
        <taxon>Pezizomycotina</taxon>
        <taxon>Eurotiomycetes</taxon>
        <taxon>Eurotiomycetidae</taxon>
        <taxon>Eurotiales</taxon>
        <taxon>Aspergillaceae</taxon>
        <taxon>Aspergillus</taxon>
        <taxon>Aspergillus subgen. Circumdati</taxon>
    </lineage>
</organism>